<keyword evidence="1" id="KW-1133">Transmembrane helix</keyword>
<feature type="transmembrane region" description="Helical" evidence="1">
    <location>
        <begin position="183"/>
        <end position="200"/>
    </location>
</feature>
<dbReference type="AlphaFoldDB" id="A0A7Y6F199"/>
<feature type="transmembrane region" description="Helical" evidence="1">
    <location>
        <begin position="136"/>
        <end position="158"/>
    </location>
</feature>
<reference evidence="2 3" key="1">
    <citation type="submission" date="2020-03" db="EMBL/GenBank/DDBJ databases">
        <title>Complete genome sequence of sixteen Streptomyces strains facilitates identification of candidate genes involved in plant growth-promotion in grain legumes and cereals.</title>
        <authorList>
            <person name="Gopalakrishnan S."/>
            <person name="Thakur V."/>
            <person name="Saxena R."/>
            <person name="Vadlamudi S."/>
            <person name="Purohit S."/>
            <person name="Kumar V."/>
            <person name="Rathore A."/>
            <person name="Chitikineni A."/>
            <person name="Varshney R.K."/>
        </authorList>
    </citation>
    <scope>NUCLEOTIDE SEQUENCE [LARGE SCALE GENOMIC DNA]</scope>
    <source>
        <strain evidence="2 3">KAI-180</strain>
    </source>
</reference>
<accession>A0A7Y6F199</accession>
<keyword evidence="1" id="KW-0812">Transmembrane</keyword>
<sequence>MFGERRRRKALRRVEPGDGRALKRFRWWQLPFRALLHLRLTEADGTVAVYSVDVRHGQNQSSGEVRADLYREGLRRARCRLPAVLPVPGGHVEVAMSGFGLKRCHYVTDGGSEHQLTPDPASAEGRRARFDRRHPALSRGVGWLSAAVLGVALVLLLLQTAGTVSEAEPVARHLGTFTSPVRLGWWGNGAVAVTSLAAATERALRLRHHRLLDGAAG</sequence>
<evidence type="ECO:0000313" key="3">
    <source>
        <dbReference type="Proteomes" id="UP000540128"/>
    </source>
</evidence>
<comment type="caution">
    <text evidence="2">The sequence shown here is derived from an EMBL/GenBank/DDBJ whole genome shotgun (WGS) entry which is preliminary data.</text>
</comment>
<evidence type="ECO:0000313" key="2">
    <source>
        <dbReference type="EMBL" id="NUV27974.1"/>
    </source>
</evidence>
<dbReference type="RefSeq" id="WP_175458884.1">
    <property type="nucleotide sequence ID" value="NZ_JAANNT010000003.1"/>
</dbReference>
<evidence type="ECO:0000256" key="1">
    <source>
        <dbReference type="SAM" id="Phobius"/>
    </source>
</evidence>
<keyword evidence="1" id="KW-0472">Membrane</keyword>
<gene>
    <name evidence="2" type="ORF">G6W59_06405</name>
</gene>
<organism evidence="2 3">
    <name type="scientific">Streptomyces odorifer</name>
    <dbReference type="NCBI Taxonomy" id="53450"/>
    <lineage>
        <taxon>Bacteria</taxon>
        <taxon>Bacillati</taxon>
        <taxon>Actinomycetota</taxon>
        <taxon>Actinomycetes</taxon>
        <taxon>Kitasatosporales</taxon>
        <taxon>Streptomycetaceae</taxon>
        <taxon>Streptomyces</taxon>
        <taxon>Streptomyces albidoflavus group</taxon>
    </lineage>
</organism>
<name>A0A7Y6F199_9ACTN</name>
<dbReference type="EMBL" id="JAANNT010000003">
    <property type="protein sequence ID" value="NUV27974.1"/>
    <property type="molecule type" value="Genomic_DNA"/>
</dbReference>
<dbReference type="Proteomes" id="UP000540128">
    <property type="component" value="Unassembled WGS sequence"/>
</dbReference>
<protein>
    <submittedName>
        <fullName evidence="2">Uncharacterized protein</fullName>
    </submittedName>
</protein>
<keyword evidence="3" id="KW-1185">Reference proteome</keyword>
<proteinExistence type="predicted"/>